<sequence length="83" mass="9317">RPVIYQFHFFATSGAQRGERSVPFPCSSGLIGFQTPPMGKIFFPHFPISPHMCVFAIYAVFVFHKGTEYGQTNATNHLYHPGP</sequence>
<accession>A0AAE3LUV8</accession>
<evidence type="ECO:0000313" key="1">
    <source>
        <dbReference type="EMBL" id="MCV6826080.1"/>
    </source>
</evidence>
<gene>
    <name evidence="1" type="ORF">OH136_16075</name>
</gene>
<reference evidence="1" key="1">
    <citation type="submission" date="2022-10" db="EMBL/GenBank/DDBJ databases">
        <authorList>
            <person name="Yue Y."/>
        </authorList>
    </citation>
    <scope>NUCLEOTIDE SEQUENCE</scope>
    <source>
        <strain evidence="1">Z654</strain>
    </source>
</reference>
<keyword evidence="2" id="KW-1185">Reference proteome</keyword>
<dbReference type="RefSeq" id="WP_263955046.1">
    <property type="nucleotide sequence ID" value="NZ_JAOYFC010000009.1"/>
</dbReference>
<feature type="non-terminal residue" evidence="1">
    <location>
        <position position="1"/>
    </location>
</feature>
<dbReference type="EMBL" id="JAOYFC010000009">
    <property type="protein sequence ID" value="MCV6826080.1"/>
    <property type="molecule type" value="Genomic_DNA"/>
</dbReference>
<dbReference type="AlphaFoldDB" id="A0AAE3LUV8"/>
<comment type="caution">
    <text evidence="1">The sequence shown here is derived from an EMBL/GenBank/DDBJ whole genome shotgun (WGS) entry which is preliminary data.</text>
</comment>
<protein>
    <submittedName>
        <fullName evidence="1">Uncharacterized protein</fullName>
    </submittedName>
</protein>
<evidence type="ECO:0000313" key="2">
    <source>
        <dbReference type="Proteomes" id="UP001208041"/>
    </source>
</evidence>
<organism evidence="1 2">
    <name type="scientific">Halocynthiibacter halioticoli</name>
    <dbReference type="NCBI Taxonomy" id="2986804"/>
    <lineage>
        <taxon>Bacteria</taxon>
        <taxon>Pseudomonadati</taxon>
        <taxon>Pseudomonadota</taxon>
        <taxon>Alphaproteobacteria</taxon>
        <taxon>Rhodobacterales</taxon>
        <taxon>Paracoccaceae</taxon>
        <taxon>Halocynthiibacter</taxon>
    </lineage>
</organism>
<proteinExistence type="predicted"/>
<name>A0AAE3LUV8_9RHOB</name>
<dbReference type="Proteomes" id="UP001208041">
    <property type="component" value="Unassembled WGS sequence"/>
</dbReference>